<dbReference type="Pfam" id="PF14366">
    <property type="entry name" value="DUF4410"/>
    <property type="match status" value="1"/>
</dbReference>
<accession>A0A3G8H5J2</accession>
<evidence type="ECO:0000313" key="3">
    <source>
        <dbReference type="Proteomes" id="UP000270411"/>
    </source>
</evidence>
<dbReference type="EMBL" id="CP033970">
    <property type="protein sequence ID" value="AZG15813.1"/>
    <property type="molecule type" value="Genomic_DNA"/>
</dbReference>
<sequence length="255" mass="25867">MTHVLHTLSRRASHLAVAAVAATTLLMAGGASAATMIAEASVPASVAPVRPDVVYVRGFDADARQVKVDDTMVHRLKAMATGDNAGSESTQAADTARNATADEIVKQLQARGLHAVRLDGLVPADANAVIVEGRFDRIDEGMQRRRTLIGLGAGQSDVSASVQVLYQPANAAAVPLALFDTHADSGHMPGIAEVAGVGAAASHVALSAASGVGVHGATELKRDSVQAEARRVGDAVATQVLAVLGQAPAAGAARL</sequence>
<keyword evidence="1" id="KW-0732">Signal</keyword>
<proteinExistence type="predicted"/>
<dbReference type="Proteomes" id="UP000270411">
    <property type="component" value="Chromosome 2"/>
</dbReference>
<gene>
    <name evidence="2" type="ORF">EHF44_20420</name>
</gene>
<reference evidence="3" key="1">
    <citation type="submission" date="2018-11" db="EMBL/GenBank/DDBJ databases">
        <title>FDA dAtabase for Regulatory Grade micrObial Sequences (FDA-ARGOS): Supporting development and validation of Infectious Disease Dx tests.</title>
        <authorList>
            <person name="Goldberg B."/>
            <person name="Campos J."/>
            <person name="Tallon L."/>
            <person name="Sadzewicz L."/>
            <person name="Zhao X."/>
            <person name="Vavikolanu K."/>
            <person name="Mehta A."/>
            <person name="Aluvathingal J."/>
            <person name="Nadendla S."/>
            <person name="Geyer C."/>
            <person name="Nandy P."/>
            <person name="Yan Y."/>
            <person name="Sichtig H."/>
        </authorList>
    </citation>
    <scope>NUCLEOTIDE SEQUENCE [LARGE SCALE GENOMIC DNA]</scope>
    <source>
        <strain evidence="3">FDAARGOS_614</strain>
    </source>
</reference>
<dbReference type="RefSeq" id="WP_124685545.1">
    <property type="nucleotide sequence ID" value="NZ_CP033970.1"/>
</dbReference>
<feature type="chain" id="PRO_5018126311" evidence="1">
    <location>
        <begin position="34"/>
        <end position="255"/>
    </location>
</feature>
<name>A0A3G8H5J2_9BURK</name>
<dbReference type="AlphaFoldDB" id="A0A3G8H5J2"/>
<protein>
    <submittedName>
        <fullName evidence="2">DUF4410 domain-containing protein</fullName>
    </submittedName>
</protein>
<feature type="signal peptide" evidence="1">
    <location>
        <begin position="1"/>
        <end position="33"/>
    </location>
</feature>
<dbReference type="KEGG" id="cpau:EHF44_20420"/>
<dbReference type="InterPro" id="IPR025522">
    <property type="entry name" value="DUF4410"/>
</dbReference>
<dbReference type="OrthoDB" id="111773at2"/>
<organism evidence="2 3">
    <name type="scientific">Cupriavidus pauculus</name>
    <dbReference type="NCBI Taxonomy" id="82633"/>
    <lineage>
        <taxon>Bacteria</taxon>
        <taxon>Pseudomonadati</taxon>
        <taxon>Pseudomonadota</taxon>
        <taxon>Betaproteobacteria</taxon>
        <taxon>Burkholderiales</taxon>
        <taxon>Burkholderiaceae</taxon>
        <taxon>Cupriavidus</taxon>
    </lineage>
</organism>
<evidence type="ECO:0000313" key="2">
    <source>
        <dbReference type="EMBL" id="AZG15813.1"/>
    </source>
</evidence>
<evidence type="ECO:0000256" key="1">
    <source>
        <dbReference type="SAM" id="SignalP"/>
    </source>
</evidence>